<keyword evidence="3" id="KW-1185">Reference proteome</keyword>
<evidence type="ECO:0000313" key="3">
    <source>
        <dbReference type="Proteomes" id="UP000727407"/>
    </source>
</evidence>
<dbReference type="Proteomes" id="UP000727407">
    <property type="component" value="Unassembled WGS sequence"/>
</dbReference>
<feature type="compositionally biased region" description="Polar residues" evidence="1">
    <location>
        <begin position="8"/>
        <end position="24"/>
    </location>
</feature>
<comment type="caution">
    <text evidence="2">The sequence shown here is derived from an EMBL/GenBank/DDBJ whole genome shotgun (WGS) entry which is preliminary data.</text>
</comment>
<organism evidence="2 3">
    <name type="scientific">Clarias magur</name>
    <name type="common">Asian catfish</name>
    <name type="synonym">Macropteronotus magur</name>
    <dbReference type="NCBI Taxonomy" id="1594786"/>
    <lineage>
        <taxon>Eukaryota</taxon>
        <taxon>Metazoa</taxon>
        <taxon>Chordata</taxon>
        <taxon>Craniata</taxon>
        <taxon>Vertebrata</taxon>
        <taxon>Euteleostomi</taxon>
        <taxon>Actinopterygii</taxon>
        <taxon>Neopterygii</taxon>
        <taxon>Teleostei</taxon>
        <taxon>Ostariophysi</taxon>
        <taxon>Siluriformes</taxon>
        <taxon>Clariidae</taxon>
        <taxon>Clarias</taxon>
    </lineage>
</organism>
<proteinExistence type="predicted"/>
<name>A0A8J4T7K5_CLAMG</name>
<gene>
    <name evidence="2" type="primary">Sult1c1</name>
    <name evidence="2" type="ORF">DAT39_019311</name>
</gene>
<protein>
    <submittedName>
        <fullName evidence="2">Sulfotransferase 1C1</fullName>
    </submittedName>
</protein>
<feature type="region of interest" description="Disordered" evidence="1">
    <location>
        <begin position="1"/>
        <end position="24"/>
    </location>
</feature>
<evidence type="ECO:0000313" key="2">
    <source>
        <dbReference type="EMBL" id="KAF5890981.1"/>
    </source>
</evidence>
<dbReference type="AlphaFoldDB" id="A0A8J4T7K5"/>
<reference evidence="2" key="1">
    <citation type="submission" date="2020-07" db="EMBL/GenBank/DDBJ databases">
        <title>Clarias magur genome sequencing, assembly and annotation.</title>
        <authorList>
            <person name="Kushwaha B."/>
            <person name="Kumar R."/>
            <person name="Das P."/>
            <person name="Joshi C.G."/>
            <person name="Kumar D."/>
            <person name="Nagpure N.S."/>
            <person name="Pandey M."/>
            <person name="Agarwal S."/>
            <person name="Srivastava S."/>
            <person name="Singh M."/>
            <person name="Sahoo L."/>
            <person name="Jayasankar P."/>
            <person name="Meher P.K."/>
            <person name="Koringa P.G."/>
            <person name="Iquebal M.A."/>
            <person name="Das S.P."/>
            <person name="Bit A."/>
            <person name="Patnaik S."/>
            <person name="Patel N."/>
            <person name="Shah T.M."/>
            <person name="Hinsu A."/>
            <person name="Jena J.K."/>
        </authorList>
    </citation>
    <scope>NUCLEOTIDE SEQUENCE</scope>
    <source>
        <strain evidence="2">CIFAMagur01</strain>
        <tissue evidence="2">Testis</tissue>
    </source>
</reference>
<evidence type="ECO:0000256" key="1">
    <source>
        <dbReference type="SAM" id="MobiDB-lite"/>
    </source>
</evidence>
<sequence length="73" mass="7512">MPHPQSIGPHTSLKTPPPSFLSNHHLSIPSSSISSPLSVTALVSRISPPLPLSPPSLGNLIDLITTGTPSKAT</sequence>
<dbReference type="EMBL" id="QNUK01000628">
    <property type="protein sequence ID" value="KAF5890981.1"/>
    <property type="molecule type" value="Genomic_DNA"/>
</dbReference>
<accession>A0A8J4T7K5</accession>